<name>A0A9W4N6G4_9EURO</name>
<gene>
    <name evidence="8" type="ORF">PSALAMII_LOCUS1172</name>
</gene>
<reference evidence="8" key="1">
    <citation type="submission" date="2021-07" db="EMBL/GenBank/DDBJ databases">
        <authorList>
            <person name="Branca A.L. A."/>
        </authorList>
    </citation>
    <scope>NUCLEOTIDE SEQUENCE</scope>
</reference>
<keyword evidence="9" id="KW-1185">Reference proteome</keyword>
<dbReference type="EMBL" id="CAJVPG010000042">
    <property type="protein sequence ID" value="CAG8270491.1"/>
    <property type="molecule type" value="Genomic_DNA"/>
</dbReference>
<feature type="domain" description="MADS-box" evidence="7">
    <location>
        <begin position="25"/>
        <end position="47"/>
    </location>
</feature>
<keyword evidence="4" id="KW-0804">Transcription</keyword>
<dbReference type="GO" id="GO:0045944">
    <property type="term" value="P:positive regulation of transcription by RNA polymerase II"/>
    <property type="evidence" value="ECO:0007669"/>
    <property type="project" value="UniProtKB-ARBA"/>
</dbReference>
<keyword evidence="5" id="KW-0539">Nucleus</keyword>
<accession>A0A9W4N6G4</accession>
<dbReference type="GO" id="GO:0005634">
    <property type="term" value="C:nucleus"/>
    <property type="evidence" value="ECO:0007669"/>
    <property type="project" value="UniProtKB-SubCell"/>
</dbReference>
<evidence type="ECO:0000259" key="7">
    <source>
        <dbReference type="Pfam" id="PF00319"/>
    </source>
</evidence>
<dbReference type="Pfam" id="PF00319">
    <property type="entry name" value="SRF-TF"/>
    <property type="match status" value="1"/>
</dbReference>
<protein>
    <recommendedName>
        <fullName evidence="7">MADS-box domain-containing protein</fullName>
    </recommendedName>
</protein>
<evidence type="ECO:0000256" key="5">
    <source>
        <dbReference type="ARBA" id="ARBA00023242"/>
    </source>
</evidence>
<evidence type="ECO:0000256" key="4">
    <source>
        <dbReference type="ARBA" id="ARBA00023163"/>
    </source>
</evidence>
<dbReference type="GO" id="GO:0046983">
    <property type="term" value="F:protein dimerization activity"/>
    <property type="evidence" value="ECO:0007669"/>
    <property type="project" value="InterPro"/>
</dbReference>
<evidence type="ECO:0000256" key="2">
    <source>
        <dbReference type="ARBA" id="ARBA00023015"/>
    </source>
</evidence>
<comment type="caution">
    <text evidence="8">The sequence shown here is derived from an EMBL/GenBank/DDBJ whole genome shotgun (WGS) entry which is preliminary data.</text>
</comment>
<keyword evidence="2" id="KW-0805">Transcription regulation</keyword>
<dbReference type="Proteomes" id="UP001152649">
    <property type="component" value="Unassembled WGS sequence"/>
</dbReference>
<dbReference type="InterPro" id="IPR002100">
    <property type="entry name" value="TF_MADSbox"/>
</dbReference>
<dbReference type="InterPro" id="IPR036879">
    <property type="entry name" value="TF_MADSbox_sf"/>
</dbReference>
<feature type="compositionally biased region" description="Polar residues" evidence="6">
    <location>
        <begin position="1"/>
        <end position="15"/>
    </location>
</feature>
<sequence length="65" mass="7371">MFSVAPTHSNRSQFVKKSMRQKQGRRKSSLMKKASEYSKMCDADVCVGTRLRETGSQLVCLQLCL</sequence>
<dbReference type="AlphaFoldDB" id="A0A9W4N6G4"/>
<dbReference type="SUPFAM" id="SSF55455">
    <property type="entry name" value="SRF-like"/>
    <property type="match status" value="1"/>
</dbReference>
<evidence type="ECO:0000256" key="6">
    <source>
        <dbReference type="SAM" id="MobiDB-lite"/>
    </source>
</evidence>
<dbReference type="GO" id="GO:0003677">
    <property type="term" value="F:DNA binding"/>
    <property type="evidence" value="ECO:0007669"/>
    <property type="project" value="UniProtKB-KW"/>
</dbReference>
<feature type="compositionally biased region" description="Basic residues" evidence="6">
    <location>
        <begin position="17"/>
        <end position="30"/>
    </location>
</feature>
<organism evidence="8 9">
    <name type="scientific">Penicillium salamii</name>
    <dbReference type="NCBI Taxonomy" id="1612424"/>
    <lineage>
        <taxon>Eukaryota</taxon>
        <taxon>Fungi</taxon>
        <taxon>Dikarya</taxon>
        <taxon>Ascomycota</taxon>
        <taxon>Pezizomycotina</taxon>
        <taxon>Eurotiomycetes</taxon>
        <taxon>Eurotiomycetidae</taxon>
        <taxon>Eurotiales</taxon>
        <taxon>Aspergillaceae</taxon>
        <taxon>Penicillium</taxon>
    </lineage>
</organism>
<dbReference type="Gene3D" id="3.40.1810.10">
    <property type="entry name" value="Transcription factor, MADS-box"/>
    <property type="match status" value="1"/>
</dbReference>
<evidence type="ECO:0000256" key="3">
    <source>
        <dbReference type="ARBA" id="ARBA00023125"/>
    </source>
</evidence>
<keyword evidence="3" id="KW-0238">DNA-binding</keyword>
<proteinExistence type="predicted"/>
<comment type="subcellular location">
    <subcellularLocation>
        <location evidence="1">Nucleus</location>
    </subcellularLocation>
</comment>
<evidence type="ECO:0000256" key="1">
    <source>
        <dbReference type="ARBA" id="ARBA00004123"/>
    </source>
</evidence>
<evidence type="ECO:0000313" key="8">
    <source>
        <dbReference type="EMBL" id="CAG8270491.1"/>
    </source>
</evidence>
<evidence type="ECO:0000313" key="9">
    <source>
        <dbReference type="Proteomes" id="UP001152649"/>
    </source>
</evidence>
<dbReference type="OrthoDB" id="2985014at2759"/>
<feature type="region of interest" description="Disordered" evidence="6">
    <location>
        <begin position="1"/>
        <end position="31"/>
    </location>
</feature>